<protein>
    <recommendedName>
        <fullName evidence="3">AMP-binding enzyme C-terminal domain-containing protein</fullName>
    </recommendedName>
</protein>
<dbReference type="Proteomes" id="UP000005206">
    <property type="component" value="Unassembled WGS sequence"/>
</dbReference>
<sequence>MRVCLTRLTLVDTTRPAHGDFISRNAKTKGYLVHGRSDGVLNPGEVRFGTAEIYDVVSRFTEVDDSIAVGQRRPQDQEEQVLLFVKTRKGATFDEALESKIRGAIKTLLSPRHVPAHILHVRDIPYTMSGKKVEKAVRSVVTRERVQNVVAISNAERLKEYEKYASLPATTWVAKL</sequence>
<dbReference type="AlphaFoldDB" id="C7ZN24"/>
<dbReference type="EMBL" id="GG698961">
    <property type="protein sequence ID" value="EEU34580.1"/>
    <property type="molecule type" value="Genomic_DNA"/>
</dbReference>
<evidence type="ECO:0000313" key="2">
    <source>
        <dbReference type="Proteomes" id="UP000005206"/>
    </source>
</evidence>
<proteinExistence type="predicted"/>
<evidence type="ECO:0008006" key="3">
    <source>
        <dbReference type="Google" id="ProtNLM"/>
    </source>
</evidence>
<dbReference type="eggNOG" id="KOG1175">
    <property type="taxonomic scope" value="Eukaryota"/>
</dbReference>
<reference evidence="1 2" key="1">
    <citation type="journal article" date="2009" name="PLoS Genet.">
        <title>The genome of Nectria haematococca: contribution of supernumerary chromosomes to gene expansion.</title>
        <authorList>
            <person name="Coleman J.J."/>
            <person name="Rounsley S.D."/>
            <person name="Rodriguez-Carres M."/>
            <person name="Kuo A."/>
            <person name="Wasmann C.C."/>
            <person name="Grimwood J."/>
            <person name="Schmutz J."/>
            <person name="Taga M."/>
            <person name="White G.J."/>
            <person name="Zhou S."/>
            <person name="Schwartz D.C."/>
            <person name="Freitag M."/>
            <person name="Ma L.J."/>
            <person name="Danchin E.G."/>
            <person name="Henrissat B."/>
            <person name="Coutinho P.M."/>
            <person name="Nelson D.R."/>
            <person name="Straney D."/>
            <person name="Napoli C.A."/>
            <person name="Barker B.M."/>
            <person name="Gribskov M."/>
            <person name="Rep M."/>
            <person name="Kroken S."/>
            <person name="Molnar I."/>
            <person name="Rensing C."/>
            <person name="Kennell J.C."/>
            <person name="Zamora J."/>
            <person name="Farman M.L."/>
            <person name="Selker E.U."/>
            <person name="Salamov A."/>
            <person name="Shapiro H."/>
            <person name="Pangilinan J."/>
            <person name="Lindquist E."/>
            <person name="Lamers C."/>
            <person name="Grigoriev I.V."/>
            <person name="Geiser D.M."/>
            <person name="Covert S.F."/>
            <person name="Temporini E."/>
            <person name="Vanetten H.D."/>
        </authorList>
    </citation>
    <scope>NUCLEOTIDE SEQUENCE [LARGE SCALE GENOMIC DNA]</scope>
    <source>
        <strain evidence="2">ATCC MYA-4622 / CBS 123669 / FGSC 9596 / NRRL 45880 / 77-13-4</strain>
    </source>
</reference>
<dbReference type="GeneID" id="9678729"/>
<name>C7ZN24_FUSV7</name>
<dbReference type="OMA" id="WDDDIRV"/>
<dbReference type="VEuPathDB" id="FungiDB:NECHADRAFT_88981"/>
<dbReference type="OrthoDB" id="10253869at2759"/>
<dbReference type="PANTHER" id="PTHR42921">
    <property type="entry name" value="ACETOACETYL-COA SYNTHETASE"/>
    <property type="match status" value="1"/>
</dbReference>
<dbReference type="HOGENOM" id="CLU_000022_3_7_1"/>
<accession>C7ZN24</accession>
<dbReference type="RefSeq" id="XP_003040293.1">
    <property type="nucleotide sequence ID" value="XM_003040247.1"/>
</dbReference>
<dbReference type="Gene3D" id="3.30.300.30">
    <property type="match status" value="1"/>
</dbReference>
<dbReference type="InterPro" id="IPR045851">
    <property type="entry name" value="AMP-bd_C_sf"/>
</dbReference>
<dbReference type="SUPFAM" id="SSF56801">
    <property type="entry name" value="Acetyl-CoA synthetase-like"/>
    <property type="match status" value="1"/>
</dbReference>
<dbReference type="GO" id="GO:0030729">
    <property type="term" value="F:acetoacetate-CoA ligase activity"/>
    <property type="evidence" value="ECO:0007669"/>
    <property type="project" value="TreeGrafter"/>
</dbReference>
<organism evidence="1 2">
    <name type="scientific">Fusarium vanettenii (strain ATCC MYA-4622 / CBS 123669 / FGSC 9596 / NRRL 45880 / 77-13-4)</name>
    <name type="common">Fusarium solani subsp. pisi</name>
    <dbReference type="NCBI Taxonomy" id="660122"/>
    <lineage>
        <taxon>Eukaryota</taxon>
        <taxon>Fungi</taxon>
        <taxon>Dikarya</taxon>
        <taxon>Ascomycota</taxon>
        <taxon>Pezizomycotina</taxon>
        <taxon>Sordariomycetes</taxon>
        <taxon>Hypocreomycetidae</taxon>
        <taxon>Hypocreales</taxon>
        <taxon>Nectriaceae</taxon>
        <taxon>Fusarium</taxon>
        <taxon>Fusarium solani species complex</taxon>
        <taxon>Fusarium vanettenii</taxon>
    </lineage>
</organism>
<keyword evidence="2" id="KW-1185">Reference proteome</keyword>
<dbReference type="PANTHER" id="PTHR42921:SF1">
    <property type="entry name" value="ACETOACETYL-COA SYNTHETASE"/>
    <property type="match status" value="1"/>
</dbReference>
<dbReference type="InParanoid" id="C7ZN24"/>
<evidence type="ECO:0000313" key="1">
    <source>
        <dbReference type="EMBL" id="EEU34580.1"/>
    </source>
</evidence>
<dbReference type="KEGG" id="nhe:NECHADRAFT_88981"/>
<dbReference type="STRING" id="660122.C7ZN24"/>
<gene>
    <name evidence="1" type="ORF">NECHADRAFT_88981</name>
</gene>